<keyword evidence="2" id="KW-1185">Reference proteome</keyword>
<organism evidence="1 2">
    <name type="scientific">Anisodus acutangulus</name>
    <dbReference type="NCBI Taxonomy" id="402998"/>
    <lineage>
        <taxon>Eukaryota</taxon>
        <taxon>Viridiplantae</taxon>
        <taxon>Streptophyta</taxon>
        <taxon>Embryophyta</taxon>
        <taxon>Tracheophyta</taxon>
        <taxon>Spermatophyta</taxon>
        <taxon>Magnoliopsida</taxon>
        <taxon>eudicotyledons</taxon>
        <taxon>Gunneridae</taxon>
        <taxon>Pentapetalae</taxon>
        <taxon>asterids</taxon>
        <taxon>lamiids</taxon>
        <taxon>Solanales</taxon>
        <taxon>Solanaceae</taxon>
        <taxon>Solanoideae</taxon>
        <taxon>Hyoscyameae</taxon>
        <taxon>Anisodus</taxon>
    </lineage>
</organism>
<dbReference type="AlphaFoldDB" id="A0A9Q1MC51"/>
<evidence type="ECO:0000313" key="1">
    <source>
        <dbReference type="EMBL" id="KAJ8556397.1"/>
    </source>
</evidence>
<evidence type="ECO:0000313" key="2">
    <source>
        <dbReference type="Proteomes" id="UP001152561"/>
    </source>
</evidence>
<proteinExistence type="predicted"/>
<protein>
    <submittedName>
        <fullName evidence="1">Uncharacterized protein</fullName>
    </submittedName>
</protein>
<dbReference type="Proteomes" id="UP001152561">
    <property type="component" value="Unassembled WGS sequence"/>
</dbReference>
<dbReference type="EMBL" id="JAJAGQ010000008">
    <property type="protein sequence ID" value="KAJ8556397.1"/>
    <property type="molecule type" value="Genomic_DNA"/>
</dbReference>
<name>A0A9Q1MC51_9SOLA</name>
<comment type="caution">
    <text evidence="1">The sequence shown here is derived from an EMBL/GenBank/DDBJ whole genome shotgun (WGS) entry which is preliminary data.</text>
</comment>
<sequence length="197" mass="22777">MVKSSHPSLDNVKAQVTNECPSTKLNLPLSENVDLSQPALTNEVKAGVNEVKYSYVSKNVVRPLQYVASNFEPQEVIPHFKHFYVSEMWRILCEWVTQFSVESLDSLKEFEKGVTWILKGIQEVYVTDIIPLEVLFEKFFKKHGDYDVVRSSTSQKMTRDYHQELLSVAQQRLHTATKEKIMMKKRLGELQIVLAKN</sequence>
<reference evidence="2" key="1">
    <citation type="journal article" date="2023" name="Proc. Natl. Acad. Sci. U.S.A.">
        <title>Genomic and structural basis for evolution of tropane alkaloid biosynthesis.</title>
        <authorList>
            <person name="Wanga Y.-J."/>
            <person name="Taina T."/>
            <person name="Yua J.-Y."/>
            <person name="Lia J."/>
            <person name="Xua B."/>
            <person name="Chenc J."/>
            <person name="D'Auriad J.C."/>
            <person name="Huanga J.-P."/>
            <person name="Huanga S.-X."/>
        </authorList>
    </citation>
    <scope>NUCLEOTIDE SEQUENCE [LARGE SCALE GENOMIC DNA]</scope>
    <source>
        <strain evidence="2">cv. KIB-2019</strain>
    </source>
</reference>
<dbReference type="OrthoDB" id="1325608at2759"/>
<accession>A0A9Q1MC51</accession>
<gene>
    <name evidence="1" type="ORF">K7X08_029788</name>
</gene>